<accession>X1AAQ5</accession>
<evidence type="ECO:0000313" key="1">
    <source>
        <dbReference type="EMBL" id="GAG69773.1"/>
    </source>
</evidence>
<reference evidence="1" key="1">
    <citation type="journal article" date="2014" name="Front. Microbiol.">
        <title>High frequency of phylogenetically diverse reductive dehalogenase-homologous genes in deep subseafloor sedimentary metagenomes.</title>
        <authorList>
            <person name="Kawai M."/>
            <person name="Futagami T."/>
            <person name="Toyoda A."/>
            <person name="Takaki Y."/>
            <person name="Nishi S."/>
            <person name="Hori S."/>
            <person name="Arai W."/>
            <person name="Tsubouchi T."/>
            <person name="Morono Y."/>
            <person name="Uchiyama I."/>
            <person name="Ito T."/>
            <person name="Fujiyama A."/>
            <person name="Inagaki F."/>
            <person name="Takami H."/>
        </authorList>
    </citation>
    <scope>NUCLEOTIDE SEQUENCE</scope>
    <source>
        <strain evidence="1">Expedition CK06-06</strain>
    </source>
</reference>
<sequence>MSNGIHGGGQSPVLANRFVLLGASNLTVSLRLVIQLLQRRIGGPSDVLVAAGHGRSYGEFSQVMFRELPGITSSGLWKRLELDNVRPTLLCRTVFFLGDFEIFVTVAITTVSFFKVNYQS</sequence>
<dbReference type="EMBL" id="BART01006788">
    <property type="protein sequence ID" value="GAG69773.1"/>
    <property type="molecule type" value="Genomic_DNA"/>
</dbReference>
<organism evidence="1">
    <name type="scientific">marine sediment metagenome</name>
    <dbReference type="NCBI Taxonomy" id="412755"/>
    <lineage>
        <taxon>unclassified sequences</taxon>
        <taxon>metagenomes</taxon>
        <taxon>ecological metagenomes</taxon>
    </lineage>
</organism>
<name>X1AAQ5_9ZZZZ</name>
<protein>
    <submittedName>
        <fullName evidence="1">Uncharacterized protein</fullName>
    </submittedName>
</protein>
<comment type="caution">
    <text evidence="1">The sequence shown here is derived from an EMBL/GenBank/DDBJ whole genome shotgun (WGS) entry which is preliminary data.</text>
</comment>
<dbReference type="AlphaFoldDB" id="X1AAQ5"/>
<proteinExistence type="predicted"/>
<gene>
    <name evidence="1" type="ORF">S01H4_15488</name>
</gene>